<dbReference type="InterPro" id="IPR002110">
    <property type="entry name" value="Ankyrin_rpt"/>
</dbReference>
<dbReference type="SMART" id="SM00248">
    <property type="entry name" value="ANK"/>
    <property type="match status" value="8"/>
</dbReference>
<evidence type="ECO:0000313" key="4">
    <source>
        <dbReference type="EMBL" id="EEQ83997.2"/>
    </source>
</evidence>
<dbReference type="Gene3D" id="1.25.40.20">
    <property type="entry name" value="Ankyrin repeat-containing domain"/>
    <property type="match status" value="3"/>
</dbReference>
<keyword evidence="2 3" id="KW-0040">ANK repeat</keyword>
<organism evidence="4 5">
    <name type="scientific">Ajellomyces dermatitidis (strain ER-3 / ATCC MYA-2586)</name>
    <name type="common">Blastomyces dermatitidis</name>
    <dbReference type="NCBI Taxonomy" id="559297"/>
    <lineage>
        <taxon>Eukaryota</taxon>
        <taxon>Fungi</taxon>
        <taxon>Dikarya</taxon>
        <taxon>Ascomycota</taxon>
        <taxon>Pezizomycotina</taxon>
        <taxon>Eurotiomycetes</taxon>
        <taxon>Eurotiomycetidae</taxon>
        <taxon>Onygenales</taxon>
        <taxon>Ajellomycetaceae</taxon>
        <taxon>Blastomyces</taxon>
    </lineage>
</organism>
<protein>
    <submittedName>
        <fullName evidence="4">Ankyrin repeat protein</fullName>
    </submittedName>
</protein>
<evidence type="ECO:0000256" key="2">
    <source>
        <dbReference type="ARBA" id="ARBA00023043"/>
    </source>
</evidence>
<evidence type="ECO:0000256" key="1">
    <source>
        <dbReference type="ARBA" id="ARBA00022737"/>
    </source>
</evidence>
<feature type="repeat" description="ANK" evidence="3">
    <location>
        <begin position="350"/>
        <end position="382"/>
    </location>
</feature>
<dbReference type="PANTHER" id="PTHR24166">
    <property type="entry name" value="ROLLING PEBBLES, ISOFORM B"/>
    <property type="match status" value="1"/>
</dbReference>
<sequence>MEALARLLLSYNDAENRRVDPNCADAMYRLSPLTIAAIKGHTNIVKLLHGTLGTLFVDVTNIGRTPLSFAVENGHVEIVKLLIDNDELFSVQDWSSRLRAHNDHQRPGFRPRHWSYYSRLLPPDLPPLQWMPMPAYEAIVDLLLKGRGALEATDRDGRTALCLAAECGYEEGVEILLKKGAALQPPDRSPLLFALANEHTSIVRILLEGDTAQTLHAVSDGRMTPLNLAASRGNEEMVKLFLQKTVHQEHACFSSSWRPLIEASREGHTGVVEFLVEFLLAEQARRWPGYSSLWQPLFWAAYGGYVTWWDCYSQPGEHLMWATAAMHGHTLVAELLLETGKCDVNARDQHGWAPLTWASRSSDEEMVYPLLENGADSEYIDAPSPPPVFRYGDIPLGHVASLLSSVDGDEAPLLLPSLEPFKPSALAWQKLRFFRCDVRDMAQFEFTNGVNKYERIASWNNEELAARGSLEGRMSTYQPISSENKWEGYREYTNMLHTPNTTESWTSTVEKGSLEPGLVPIFLLESCFADRGEKEMLQ</sequence>
<dbReference type="EMBL" id="EQ999973">
    <property type="protein sequence ID" value="EEQ83997.2"/>
    <property type="molecule type" value="Genomic_DNA"/>
</dbReference>
<reference evidence="5" key="1">
    <citation type="journal article" date="2015" name="PLoS Genet.">
        <title>The dynamic genome and transcriptome of the human fungal pathogen Blastomyces and close relative Emmonsia.</title>
        <authorList>
            <person name="Munoz J.F."/>
            <person name="Gauthier G.M."/>
            <person name="Desjardins C.A."/>
            <person name="Gallo J.E."/>
            <person name="Holder J."/>
            <person name="Sullivan T.D."/>
            <person name="Marty A.J."/>
            <person name="Carmen J.C."/>
            <person name="Chen Z."/>
            <person name="Ding L."/>
            <person name="Gujja S."/>
            <person name="Magrini V."/>
            <person name="Misas E."/>
            <person name="Mitreva M."/>
            <person name="Priest M."/>
            <person name="Saif S."/>
            <person name="Whiston E.A."/>
            <person name="Young S."/>
            <person name="Zeng Q."/>
            <person name="Goldman W.E."/>
            <person name="Mardis E.R."/>
            <person name="Taylor J.W."/>
            <person name="McEwen J.G."/>
            <person name="Clay O.K."/>
            <person name="Klein B.S."/>
            <person name="Cuomo C.A."/>
        </authorList>
    </citation>
    <scope>NUCLEOTIDE SEQUENCE [LARGE SCALE GENOMIC DNA]</scope>
    <source>
        <strain evidence="5">ER-3 / ATCC MYA-2586</strain>
    </source>
</reference>
<dbReference type="InterPro" id="IPR036770">
    <property type="entry name" value="Ankyrin_rpt-contain_sf"/>
</dbReference>
<dbReference type="RefSeq" id="XP_045272073.1">
    <property type="nucleotide sequence ID" value="XM_045416313.1"/>
</dbReference>
<feature type="repeat" description="ANK" evidence="3">
    <location>
        <begin position="62"/>
        <end position="94"/>
    </location>
</feature>
<dbReference type="Proteomes" id="UP000002039">
    <property type="component" value="Unassembled WGS sequence"/>
</dbReference>
<evidence type="ECO:0000313" key="5">
    <source>
        <dbReference type="Proteomes" id="UP000002039"/>
    </source>
</evidence>
<feature type="repeat" description="ANK" evidence="3">
    <location>
        <begin position="156"/>
        <end position="188"/>
    </location>
</feature>
<accession>A0ABP2ERH9</accession>
<dbReference type="GeneID" id="69023509"/>
<name>A0ABP2ERH9_AJEDR</name>
<keyword evidence="5" id="KW-1185">Reference proteome</keyword>
<evidence type="ECO:0000256" key="3">
    <source>
        <dbReference type="PROSITE-ProRule" id="PRU00023"/>
    </source>
</evidence>
<dbReference type="Pfam" id="PF00023">
    <property type="entry name" value="Ank"/>
    <property type="match status" value="1"/>
</dbReference>
<keyword evidence="1" id="KW-0677">Repeat</keyword>
<dbReference type="PROSITE" id="PS50297">
    <property type="entry name" value="ANK_REP_REGION"/>
    <property type="match status" value="3"/>
</dbReference>
<dbReference type="Pfam" id="PF12796">
    <property type="entry name" value="Ank_2"/>
    <property type="match status" value="3"/>
</dbReference>
<gene>
    <name evidence="4" type="ORF">BDCG_00802</name>
</gene>
<dbReference type="PROSITE" id="PS50088">
    <property type="entry name" value="ANK_REPEAT"/>
    <property type="match status" value="3"/>
</dbReference>
<dbReference type="SUPFAM" id="SSF48403">
    <property type="entry name" value="Ankyrin repeat"/>
    <property type="match status" value="1"/>
</dbReference>
<proteinExistence type="predicted"/>
<dbReference type="InterPro" id="IPR050889">
    <property type="entry name" value="Dendritic_Spine_Reg/Scaffold"/>
</dbReference>
<dbReference type="PANTHER" id="PTHR24166:SF48">
    <property type="entry name" value="PROTEIN VAPYRIN"/>
    <property type="match status" value="1"/>
</dbReference>